<dbReference type="PANTHER" id="PTHR12886:SF0">
    <property type="entry name" value="GPI MANNOSYLTRANSFERASE 1"/>
    <property type="match status" value="1"/>
</dbReference>
<dbReference type="GO" id="GO:0006506">
    <property type="term" value="P:GPI anchor biosynthetic process"/>
    <property type="evidence" value="ECO:0007669"/>
    <property type="project" value="UniProtKB-UniPathway"/>
</dbReference>
<proteinExistence type="inferred from homology"/>
<accession>A0A3Q3W5S1</accession>
<evidence type="ECO:0000256" key="2">
    <source>
        <dbReference type="ARBA" id="ARBA00004687"/>
    </source>
</evidence>
<keyword evidence="6 13" id="KW-0808">Transferase</keyword>
<feature type="transmembrane region" description="Helical" evidence="13">
    <location>
        <begin position="12"/>
        <end position="31"/>
    </location>
</feature>
<sequence length="416" mass="47851">MGKLITHLAEKHALFAASFAIRLALVVYGDYQDRTMEVKYTDIDYHVFSDAARLITEGQSPYNRSTYRYTPLLAWMLTPNIYVNMVFGKILFIACDVLSGLLIYKILCLRGLSSETAQRICSLWLFNPLPMGVSSRGNAESILAALVLGTLLCMEAKHLLWAAILYGLSVHMKIYPITYALPIALTLRTPDTTPEKGTKRWRWRSFIDFIGCFLNRELFLFASVAGGVFCMLIAFFYCMHGWEFLHETYLYHLTRRDIRHNFSPYFYMLYLTEGTYPSSHILPYLLSFMPQLILLLVASWAFHSDLSFCCFLHTAIFVSFNKVCTSQYFLWYLSLLPLIVPHLSLSLKQGVGLLLLWFAGQGIWLGPAYFLEFEGYNTFLFIWLAGLLVLIINSFILIQIVAHYKPTHSPQRLKVE</sequence>
<keyword evidence="10 13" id="KW-0472">Membrane</keyword>
<dbReference type="GO" id="GO:0051751">
    <property type="term" value="F:alpha-1,4-mannosyltransferase activity"/>
    <property type="evidence" value="ECO:0007669"/>
    <property type="project" value="InterPro"/>
</dbReference>
<comment type="subcellular location">
    <subcellularLocation>
        <location evidence="1 13">Endoplasmic reticulum membrane</location>
        <topology evidence="1 13">Multi-pass membrane protein</topology>
    </subcellularLocation>
</comment>
<evidence type="ECO:0000256" key="5">
    <source>
        <dbReference type="ARBA" id="ARBA00022676"/>
    </source>
</evidence>
<dbReference type="Pfam" id="PF05007">
    <property type="entry name" value="Mannosyl_trans"/>
    <property type="match status" value="1"/>
</dbReference>
<evidence type="ECO:0000313" key="14">
    <source>
        <dbReference type="Ensembl" id="ENSMMOP00000007042.1"/>
    </source>
</evidence>
<feature type="transmembrane region" description="Helical" evidence="13">
    <location>
        <begin position="81"/>
        <end position="104"/>
    </location>
</feature>
<comment type="caution">
    <text evidence="13">Lacks conserved residue(s) required for the propagation of feature annotation.</text>
</comment>
<evidence type="ECO:0000256" key="8">
    <source>
        <dbReference type="ARBA" id="ARBA00022824"/>
    </source>
</evidence>
<keyword evidence="7 13" id="KW-0812">Transmembrane</keyword>
<evidence type="ECO:0000256" key="10">
    <source>
        <dbReference type="ARBA" id="ARBA00023136"/>
    </source>
</evidence>
<keyword evidence="9 13" id="KW-1133">Transmembrane helix</keyword>
<dbReference type="AlphaFoldDB" id="A0A3Q3W5S1"/>
<keyword evidence="4 13" id="KW-0337">GPI-anchor biosynthesis</keyword>
<organism evidence="14 15">
    <name type="scientific">Mola mola</name>
    <name type="common">Ocean sunfish</name>
    <name type="synonym">Tetraodon mola</name>
    <dbReference type="NCBI Taxonomy" id="94237"/>
    <lineage>
        <taxon>Eukaryota</taxon>
        <taxon>Metazoa</taxon>
        <taxon>Chordata</taxon>
        <taxon>Craniata</taxon>
        <taxon>Vertebrata</taxon>
        <taxon>Euteleostomi</taxon>
        <taxon>Actinopterygii</taxon>
        <taxon>Neopterygii</taxon>
        <taxon>Teleostei</taxon>
        <taxon>Neoteleostei</taxon>
        <taxon>Acanthomorphata</taxon>
        <taxon>Eupercaria</taxon>
        <taxon>Tetraodontiformes</taxon>
        <taxon>Molidae</taxon>
        <taxon>Mola</taxon>
    </lineage>
</organism>
<comment type="pathway">
    <text evidence="2 13">Glycolipid biosynthesis; glycosylphosphatidylinositol-anchor biosynthesis.</text>
</comment>
<feature type="transmembrane region" description="Helical" evidence="13">
    <location>
        <begin position="218"/>
        <end position="242"/>
    </location>
</feature>
<evidence type="ECO:0000313" key="15">
    <source>
        <dbReference type="Proteomes" id="UP000261620"/>
    </source>
</evidence>
<keyword evidence="5 13" id="KW-0328">Glycosyltransferase</keyword>
<evidence type="ECO:0000256" key="4">
    <source>
        <dbReference type="ARBA" id="ARBA00022502"/>
    </source>
</evidence>
<comment type="similarity">
    <text evidence="3 13">Belongs to the PIGM family.</text>
</comment>
<keyword evidence="15" id="KW-1185">Reference proteome</keyword>
<protein>
    <recommendedName>
        <fullName evidence="12 13">GPI alpha-1,4-mannosyltransferase I, catalytic subunit</fullName>
        <ecNumber evidence="13">2.4.1.-</ecNumber>
    </recommendedName>
    <alternativeName>
        <fullName evidence="13">GPI mannosyltransferase I</fullName>
    </alternativeName>
</protein>
<dbReference type="Ensembl" id="ENSMMOT00000007176.1">
    <property type="protein sequence ID" value="ENSMMOP00000007042.1"/>
    <property type="gene ID" value="ENSMMOG00000005475.1"/>
</dbReference>
<evidence type="ECO:0000256" key="7">
    <source>
        <dbReference type="ARBA" id="ARBA00022692"/>
    </source>
</evidence>
<evidence type="ECO:0000256" key="3">
    <source>
        <dbReference type="ARBA" id="ARBA00011071"/>
    </source>
</evidence>
<dbReference type="UniPathway" id="UPA00196"/>
<keyword evidence="8 13" id="KW-0256">Endoplasmic reticulum</keyword>
<name>A0A3Q3W5S1_MOLML</name>
<reference evidence="14" key="2">
    <citation type="submission" date="2025-09" db="UniProtKB">
        <authorList>
            <consortium name="Ensembl"/>
        </authorList>
    </citation>
    <scope>IDENTIFICATION</scope>
</reference>
<dbReference type="STRING" id="94237.ENSMMOP00000007042"/>
<dbReference type="Proteomes" id="UP000261620">
    <property type="component" value="Unplaced"/>
</dbReference>
<feature type="transmembrane region" description="Helical" evidence="13">
    <location>
        <begin position="382"/>
        <end position="404"/>
    </location>
</feature>
<evidence type="ECO:0000256" key="1">
    <source>
        <dbReference type="ARBA" id="ARBA00004477"/>
    </source>
</evidence>
<dbReference type="GO" id="GO:0005789">
    <property type="term" value="C:endoplasmic reticulum membrane"/>
    <property type="evidence" value="ECO:0007669"/>
    <property type="project" value="UniProtKB-SubCell"/>
</dbReference>
<dbReference type="GO" id="GO:0004376">
    <property type="term" value="F:GPI mannosyltransferase activity"/>
    <property type="evidence" value="ECO:0007669"/>
    <property type="project" value="InterPro"/>
</dbReference>
<evidence type="ECO:0000256" key="11">
    <source>
        <dbReference type="ARBA" id="ARBA00093408"/>
    </source>
</evidence>
<reference evidence="14" key="1">
    <citation type="submission" date="2025-08" db="UniProtKB">
        <authorList>
            <consortium name="Ensembl"/>
        </authorList>
    </citation>
    <scope>IDENTIFICATION</scope>
</reference>
<dbReference type="GO" id="GO:1990529">
    <property type="term" value="C:glycosylphosphatidylinositol-mannosyltransferase I complex"/>
    <property type="evidence" value="ECO:0007669"/>
    <property type="project" value="TreeGrafter"/>
</dbReference>
<dbReference type="InterPro" id="IPR007704">
    <property type="entry name" value="PIG-M"/>
</dbReference>
<evidence type="ECO:0000256" key="9">
    <source>
        <dbReference type="ARBA" id="ARBA00022989"/>
    </source>
</evidence>
<evidence type="ECO:0000256" key="6">
    <source>
        <dbReference type="ARBA" id="ARBA00022679"/>
    </source>
</evidence>
<evidence type="ECO:0000256" key="13">
    <source>
        <dbReference type="RuleBase" id="RU365064"/>
    </source>
</evidence>
<comment type="function">
    <text evidence="11 13">Catalytic subunit of the glycosylphosphatidylinositol-mannosyltransferase I complex which catalyzes the transfer of the first mannose, via an alpha-1,4 bond from a dolichol-phosphate-mannose (Dol-P-Man) to the glucosaminyl acyl phosphatidylinositol (GlcN-(acyl)PI) intermediate to generate alpha-D-Man-(1-&gt;4)-alpha-D-GlcN-(1-&gt;6)-(1-radyl,2-acyl-sn-glycero-3-phospho)-2-acyl-inositol and participates in the sixth step of the glycosylphosphatidylinositol-anchor biosynthesis.</text>
</comment>
<dbReference type="OMA" id="MLWFIGQ"/>
<feature type="transmembrane region" description="Helical" evidence="13">
    <location>
        <begin position="352"/>
        <end position="370"/>
    </location>
</feature>
<dbReference type="PANTHER" id="PTHR12886">
    <property type="entry name" value="PIG-M MANNOSYLTRANSFERASE"/>
    <property type="match status" value="1"/>
</dbReference>
<evidence type="ECO:0000256" key="12">
    <source>
        <dbReference type="ARBA" id="ARBA00093608"/>
    </source>
</evidence>
<dbReference type="EC" id="2.4.1.-" evidence="13"/>